<dbReference type="Pfam" id="PF00071">
    <property type="entry name" value="Ras"/>
    <property type="match status" value="1"/>
</dbReference>
<dbReference type="Gene3D" id="3.40.50.300">
    <property type="entry name" value="P-loop containing nucleotide triphosphate hydrolases"/>
    <property type="match status" value="1"/>
</dbReference>
<keyword evidence="1" id="KW-0547">Nucleotide-binding</keyword>
<dbReference type="FunFam" id="3.40.50.300:FF:000808">
    <property type="entry name" value="Small GTP-binding protein, putative"/>
    <property type="match status" value="1"/>
</dbReference>
<dbReference type="SMART" id="SM00174">
    <property type="entry name" value="RHO"/>
    <property type="match status" value="1"/>
</dbReference>
<dbReference type="GO" id="GO:0005525">
    <property type="term" value="F:GTP binding"/>
    <property type="evidence" value="ECO:0007669"/>
    <property type="project" value="InterPro"/>
</dbReference>
<reference evidence="2" key="2">
    <citation type="submission" date="2022-08" db="EMBL/GenBank/DDBJ databases">
        <title>Novel sulphate-reducing endosymbionts in the free-living metamonad Anaeramoeba.</title>
        <authorList>
            <person name="Jerlstrom-Hultqvist J."/>
            <person name="Cepicka I."/>
            <person name="Gallot-Lavallee L."/>
            <person name="Salas-Leiva D."/>
            <person name="Curtis B.A."/>
            <person name="Zahonova K."/>
            <person name="Pipaliya S."/>
            <person name="Dacks J."/>
            <person name="Roger A.J."/>
        </authorList>
    </citation>
    <scope>NUCLEOTIDE SEQUENCE</scope>
    <source>
        <strain evidence="2">Busselton2</strain>
    </source>
</reference>
<dbReference type="GO" id="GO:0003924">
    <property type="term" value="F:GTPase activity"/>
    <property type="evidence" value="ECO:0007669"/>
    <property type="project" value="InterPro"/>
</dbReference>
<keyword evidence="5" id="KW-1185">Reference proteome</keyword>
<dbReference type="PRINTS" id="PR00449">
    <property type="entry name" value="RASTRNSFRMNG"/>
</dbReference>
<dbReference type="InterPro" id="IPR001806">
    <property type="entry name" value="Small_GTPase"/>
</dbReference>
<dbReference type="EMBL" id="JANTQA010000011">
    <property type="protein sequence ID" value="KAJ3451138.1"/>
    <property type="molecule type" value="Genomic_DNA"/>
</dbReference>
<dbReference type="SMART" id="SM00173">
    <property type="entry name" value="RAS"/>
    <property type="match status" value="1"/>
</dbReference>
<accession>A0AAV8AB83</accession>
<dbReference type="CDD" id="cd00154">
    <property type="entry name" value="Rab"/>
    <property type="match status" value="1"/>
</dbReference>
<dbReference type="AlphaFoldDB" id="A0AAV8AB83"/>
<dbReference type="PANTHER" id="PTHR47978">
    <property type="match status" value="1"/>
</dbReference>
<evidence type="ECO:0000256" key="1">
    <source>
        <dbReference type="ARBA" id="ARBA00022741"/>
    </source>
</evidence>
<dbReference type="Proteomes" id="UP001146793">
    <property type="component" value="Unassembled WGS sequence"/>
</dbReference>
<evidence type="ECO:0000313" key="3">
    <source>
        <dbReference type="EMBL" id="KAJ6255388.1"/>
    </source>
</evidence>
<organism evidence="2 4">
    <name type="scientific">Anaeramoeba flamelloides</name>
    <dbReference type="NCBI Taxonomy" id="1746091"/>
    <lineage>
        <taxon>Eukaryota</taxon>
        <taxon>Metamonada</taxon>
        <taxon>Anaeramoebidae</taxon>
        <taxon>Anaeramoeba</taxon>
    </lineage>
</organism>
<reference evidence="3" key="1">
    <citation type="submission" date="2022-08" db="EMBL/GenBank/DDBJ databases">
        <title>Novel sulfate-reducing endosymbionts in the free-living metamonad Anaeramoeba.</title>
        <authorList>
            <person name="Jerlstrom-Hultqvist J."/>
            <person name="Cepicka I."/>
            <person name="Gallot-Lavallee L."/>
            <person name="Salas-Leiva D."/>
            <person name="Curtis B.A."/>
            <person name="Zahonova K."/>
            <person name="Pipaliya S."/>
            <person name="Dacks J."/>
            <person name="Roger A.J."/>
        </authorList>
    </citation>
    <scope>NUCLEOTIDE SEQUENCE</scope>
    <source>
        <strain evidence="3">Schooner1</strain>
    </source>
</reference>
<evidence type="ECO:0000313" key="2">
    <source>
        <dbReference type="EMBL" id="KAJ3451138.1"/>
    </source>
</evidence>
<dbReference type="InterPro" id="IPR005225">
    <property type="entry name" value="Small_GTP-bd"/>
</dbReference>
<dbReference type="NCBIfam" id="TIGR00231">
    <property type="entry name" value="small_GTP"/>
    <property type="match status" value="1"/>
</dbReference>
<sequence length="198" mass="22687">MSEQPIDCKVVLLGDTYVGKSAIFDRIINDNFNTEQKQTVGVSFAMRTIEVNSDHVYLGLWDTAGQERFRAMAKMYYRKANAALLCYDISSKESFEKLNYWVSELRENEESCKIYLVATKVDLAEEGTEKPSKENAQEFAESINAQYFRTSAKKDIGITELFDKIAKDYLEEKKDEINEENEITDLNNFNGKKSDGCC</sequence>
<name>A0AAV8AB83_9EUKA</name>
<gene>
    <name evidence="2" type="ORF">M0812_05179</name>
    <name evidence="3" type="ORF">M0813_11471</name>
</gene>
<dbReference type="SMART" id="SM00175">
    <property type="entry name" value="RAB"/>
    <property type="match status" value="1"/>
</dbReference>
<proteinExistence type="predicted"/>
<evidence type="ECO:0000313" key="5">
    <source>
        <dbReference type="Proteomes" id="UP001150062"/>
    </source>
</evidence>
<dbReference type="SUPFAM" id="SSF52540">
    <property type="entry name" value="P-loop containing nucleoside triphosphate hydrolases"/>
    <property type="match status" value="1"/>
</dbReference>
<dbReference type="InterPro" id="IPR027417">
    <property type="entry name" value="P-loop_NTPase"/>
</dbReference>
<dbReference type="EMBL" id="JAOAOG010000005">
    <property type="protein sequence ID" value="KAJ6255388.1"/>
    <property type="molecule type" value="Genomic_DNA"/>
</dbReference>
<protein>
    <submittedName>
        <fullName evidence="2">Ras-related protein rab-24</fullName>
    </submittedName>
</protein>
<dbReference type="PROSITE" id="PS51421">
    <property type="entry name" value="RAS"/>
    <property type="match status" value="1"/>
</dbReference>
<dbReference type="PROSITE" id="PS51419">
    <property type="entry name" value="RAB"/>
    <property type="match status" value="1"/>
</dbReference>
<evidence type="ECO:0000313" key="4">
    <source>
        <dbReference type="Proteomes" id="UP001146793"/>
    </source>
</evidence>
<dbReference type="SMART" id="SM00176">
    <property type="entry name" value="RAN"/>
    <property type="match status" value="1"/>
</dbReference>
<dbReference type="Proteomes" id="UP001150062">
    <property type="component" value="Unassembled WGS sequence"/>
</dbReference>
<comment type="caution">
    <text evidence="2">The sequence shown here is derived from an EMBL/GenBank/DDBJ whole genome shotgun (WGS) entry which is preliminary data.</text>
</comment>